<accession>A0A9C6X978</accession>
<dbReference type="AlphaFoldDB" id="A0A9C6X978"/>
<feature type="region of interest" description="Disordered" evidence="2">
    <location>
        <begin position="606"/>
        <end position="627"/>
    </location>
</feature>
<evidence type="ECO:0000313" key="4">
    <source>
        <dbReference type="RefSeq" id="XP_052131388.1"/>
    </source>
</evidence>
<dbReference type="Proteomes" id="UP000504606">
    <property type="component" value="Unplaced"/>
</dbReference>
<sequence length="930" mass="105149">MSNMANTRNVTADISSKEFQRQLFDWFEKRGLLSELRTFMRHRMISALYSNDAPCPGLRFSSDTSVSPTLQALLLLIVEFLVKQEYHYTMSIFVAEAPLIASFPKFSGYVSYMPQYDTLKSGSEFPRYTEKDVQDIMEVFGISAGSEGMDHILRLYFNNNAREPLLVCALTALSAIVENCTQKEEKSPRKNSTQKKEETYNTTYWIEEIRLLQQVEELLRKLQAETANSVRKLENEKHNKLIHIREQKLMAEALVHEEKIRAQHSAAEEDLKIKQKHLEQVTLQLRQQHDLVLERLSRVQRHADQIKQQENALMEKEKSLEKKQKSLEEEHRTLAGLRIELQEAAHFLRQEHSDSKTIVELNHLQERCSQLEHELKDAKEQLQTSVYSRADIGTQTAEKFEDVSSNSQGKGFEEQYVTKNKVHASFESLLSSSNEKEGNNQVVLLKRVLNRLQQENSELKAIAAQQRKRIEELTAKAAELANHIAQQKEPSSPKPAERPLNKLPQQQPLDPTFQSPLHTSYGHHTGSTPWFPLDAFSNTAHSPGKDYRRRHPKQYHLNHSGSLSSDDSPTEDVLREAKNRLQKLEEESEAVDRSYRDFRARQADVTTTTPVLGASSQSTSINRPMHPINSSSDRLFLSSSQPITTAFLHSRSFSSPSSTTQGHGFPTSTSLRLTSSRLSSSRLSSRFPARPRTQFTLPERTRHSYPRSENILRVQENVPASDQSFSLIKHKTNTLQNGSEQGLSVLSSGRYSPPQVEMDVKKGDKINQSESQIIQMISKNNPLEIVPQSPLKEKTVESNVDRAGENLLMLNKKLVPLVDNQVISPSESLQPVAVESPERLPLKLNVIDSTLNEISTCSSSVASAIVVSESNAIPHTAIVAIPTTIENVKVYEQSSQLLNTSLSSIENGNLQVSGGSVDRKSGDDDDDDFW</sequence>
<name>A0A9C6X978_FRAOC</name>
<feature type="compositionally biased region" description="Polar residues" evidence="2">
    <location>
        <begin position="606"/>
        <end position="622"/>
    </location>
</feature>
<feature type="region of interest" description="Disordered" evidence="2">
    <location>
        <begin position="484"/>
        <end position="521"/>
    </location>
</feature>
<feature type="coiled-coil region" evidence="1">
    <location>
        <begin position="574"/>
        <end position="601"/>
    </location>
</feature>
<feature type="compositionally biased region" description="Polar residues" evidence="2">
    <location>
        <begin position="503"/>
        <end position="518"/>
    </location>
</feature>
<dbReference type="RefSeq" id="XP_052131388.1">
    <property type="nucleotide sequence ID" value="XM_052275428.1"/>
</dbReference>
<protein>
    <submittedName>
        <fullName evidence="4">Uncharacterized protein LOC113215442</fullName>
    </submittedName>
</protein>
<evidence type="ECO:0000256" key="2">
    <source>
        <dbReference type="SAM" id="MobiDB-lite"/>
    </source>
</evidence>
<dbReference type="InterPro" id="IPR006594">
    <property type="entry name" value="LisH"/>
</dbReference>
<evidence type="ECO:0000256" key="1">
    <source>
        <dbReference type="SAM" id="Coils"/>
    </source>
</evidence>
<dbReference type="PROSITE" id="PS50896">
    <property type="entry name" value="LISH"/>
    <property type="match status" value="1"/>
</dbReference>
<dbReference type="KEGG" id="foc:113215442"/>
<organism evidence="3 4">
    <name type="scientific">Frankliniella occidentalis</name>
    <name type="common">Western flower thrips</name>
    <name type="synonym">Euthrips occidentalis</name>
    <dbReference type="NCBI Taxonomy" id="133901"/>
    <lineage>
        <taxon>Eukaryota</taxon>
        <taxon>Metazoa</taxon>
        <taxon>Ecdysozoa</taxon>
        <taxon>Arthropoda</taxon>
        <taxon>Hexapoda</taxon>
        <taxon>Insecta</taxon>
        <taxon>Pterygota</taxon>
        <taxon>Neoptera</taxon>
        <taxon>Paraneoptera</taxon>
        <taxon>Thysanoptera</taxon>
        <taxon>Terebrantia</taxon>
        <taxon>Thripoidea</taxon>
        <taxon>Thripidae</taxon>
        <taxon>Frankliniella</taxon>
    </lineage>
</organism>
<evidence type="ECO:0000313" key="3">
    <source>
        <dbReference type="Proteomes" id="UP000504606"/>
    </source>
</evidence>
<reference evidence="4" key="1">
    <citation type="submission" date="2025-08" db="UniProtKB">
        <authorList>
            <consortium name="RefSeq"/>
        </authorList>
    </citation>
    <scope>IDENTIFICATION</scope>
    <source>
        <tissue evidence="4">Whole organism</tissue>
    </source>
</reference>
<feature type="region of interest" description="Disordered" evidence="2">
    <location>
        <begin position="652"/>
        <end position="709"/>
    </location>
</feature>
<feature type="coiled-coil region" evidence="1">
    <location>
        <begin position="296"/>
        <end position="381"/>
    </location>
</feature>
<gene>
    <name evidence="4" type="primary">LOC113215442</name>
</gene>
<feature type="compositionally biased region" description="Low complexity" evidence="2">
    <location>
        <begin position="667"/>
        <end position="686"/>
    </location>
</feature>
<proteinExistence type="predicted"/>
<feature type="coiled-coil region" evidence="1">
    <location>
        <begin position="442"/>
        <end position="483"/>
    </location>
</feature>
<keyword evidence="3" id="KW-1185">Reference proteome</keyword>
<dbReference type="GeneID" id="113215442"/>
<dbReference type="OrthoDB" id="206339at2759"/>
<feature type="coiled-coil region" evidence="1">
    <location>
        <begin position="212"/>
        <end position="239"/>
    </location>
</feature>
<keyword evidence="1" id="KW-0175">Coiled coil</keyword>